<comment type="caution">
    <text evidence="3">The sequence shown here is derived from an EMBL/GenBank/DDBJ whole genome shotgun (WGS) entry which is preliminary data.</text>
</comment>
<accession>A0A934RX09</accession>
<dbReference type="Pfam" id="PF06439">
    <property type="entry name" value="3keto-disac_hyd"/>
    <property type="match status" value="1"/>
</dbReference>
<name>A0A934RX09_9BACT</name>
<dbReference type="Proteomes" id="UP000617628">
    <property type="component" value="Unassembled WGS sequence"/>
</dbReference>
<organism evidence="3 4">
    <name type="scientific">Pelagicoccus mobilis</name>
    <dbReference type="NCBI Taxonomy" id="415221"/>
    <lineage>
        <taxon>Bacteria</taxon>
        <taxon>Pseudomonadati</taxon>
        <taxon>Verrucomicrobiota</taxon>
        <taxon>Opitutia</taxon>
        <taxon>Puniceicoccales</taxon>
        <taxon>Pelagicoccaceae</taxon>
        <taxon>Pelagicoccus</taxon>
    </lineage>
</organism>
<sequence>MRDPLDWGHTNPTYEKIPNRYNLPPSVCLNASGGWLPNLQAQRLRRSPKNRRHRVHRPPARPSSATTGTAPRGRRQHRHSDAKVIFDGTSLDQFQENEWKIVDGNLIATHKGLVTKGHFGDFQMHVEWKTPEDPSKAPKPGDIGNSGLYIMRRYELQVYDSYSCKIYADGSAGAIYGQTPPLVNVCRKPGEWQSFDIVFTAPVFDGEKLASPARITVFHNGVLIQNDTEILGPTKHKQARPWVAHPAKQPIVFQAHGSPVAYRNIWIREL</sequence>
<evidence type="ECO:0000256" key="1">
    <source>
        <dbReference type="SAM" id="MobiDB-lite"/>
    </source>
</evidence>
<feature type="compositionally biased region" description="Basic residues" evidence="1">
    <location>
        <begin position="43"/>
        <end position="59"/>
    </location>
</feature>
<feature type="domain" description="3-keto-alpha-glucoside-1,2-lyase/3-keto-2-hydroxy-glucal hydratase" evidence="2">
    <location>
        <begin position="82"/>
        <end position="268"/>
    </location>
</feature>
<dbReference type="EMBL" id="JAENIL010000026">
    <property type="protein sequence ID" value="MBK1878081.1"/>
    <property type="molecule type" value="Genomic_DNA"/>
</dbReference>
<reference evidence="3" key="1">
    <citation type="submission" date="2021-01" db="EMBL/GenBank/DDBJ databases">
        <title>Modified the classification status of verrucomicrobia.</title>
        <authorList>
            <person name="Feng X."/>
        </authorList>
    </citation>
    <scope>NUCLEOTIDE SEQUENCE</scope>
    <source>
        <strain evidence="3">KCTC 13126</strain>
    </source>
</reference>
<dbReference type="InterPro" id="IPR010496">
    <property type="entry name" value="AL/BT2_dom"/>
</dbReference>
<evidence type="ECO:0000259" key="2">
    <source>
        <dbReference type="Pfam" id="PF06439"/>
    </source>
</evidence>
<protein>
    <submittedName>
        <fullName evidence="3">DUF1080 domain-containing protein</fullName>
    </submittedName>
</protein>
<gene>
    <name evidence="3" type="ORF">JIN87_14475</name>
</gene>
<keyword evidence="4" id="KW-1185">Reference proteome</keyword>
<evidence type="ECO:0000313" key="3">
    <source>
        <dbReference type="EMBL" id="MBK1878081.1"/>
    </source>
</evidence>
<dbReference type="GO" id="GO:0016787">
    <property type="term" value="F:hydrolase activity"/>
    <property type="evidence" value="ECO:0007669"/>
    <property type="project" value="InterPro"/>
</dbReference>
<proteinExistence type="predicted"/>
<feature type="region of interest" description="Disordered" evidence="1">
    <location>
        <begin position="43"/>
        <end position="80"/>
    </location>
</feature>
<dbReference type="Gene3D" id="2.60.120.560">
    <property type="entry name" value="Exo-inulinase, domain 1"/>
    <property type="match status" value="1"/>
</dbReference>
<evidence type="ECO:0000313" key="4">
    <source>
        <dbReference type="Proteomes" id="UP000617628"/>
    </source>
</evidence>
<dbReference type="AlphaFoldDB" id="A0A934RX09"/>